<protein>
    <submittedName>
        <fullName evidence="2">Uncharacterized protein</fullName>
    </submittedName>
</protein>
<organism evidence="2 3">
    <name type="scientific">Pseudomonas proteolytica</name>
    <dbReference type="NCBI Taxonomy" id="219574"/>
    <lineage>
        <taxon>Bacteria</taxon>
        <taxon>Pseudomonadati</taxon>
        <taxon>Pseudomonadota</taxon>
        <taxon>Gammaproteobacteria</taxon>
        <taxon>Pseudomonadales</taxon>
        <taxon>Pseudomonadaceae</taxon>
        <taxon>Pseudomonas</taxon>
    </lineage>
</organism>
<keyword evidence="3" id="KW-1185">Reference proteome</keyword>
<keyword evidence="1" id="KW-0812">Transmembrane</keyword>
<gene>
    <name evidence="2" type="ORF">GIW75_03600</name>
</gene>
<keyword evidence="1" id="KW-0472">Membrane</keyword>
<comment type="caution">
    <text evidence="2">The sequence shown here is derived from an EMBL/GenBank/DDBJ whole genome shotgun (WGS) entry which is preliminary data.</text>
</comment>
<evidence type="ECO:0000313" key="3">
    <source>
        <dbReference type="Proteomes" id="UP000814172"/>
    </source>
</evidence>
<feature type="transmembrane region" description="Helical" evidence="1">
    <location>
        <begin position="31"/>
        <end position="53"/>
    </location>
</feature>
<dbReference type="Proteomes" id="UP000814172">
    <property type="component" value="Unassembled WGS sequence"/>
</dbReference>
<keyword evidence="1" id="KW-1133">Transmembrane helix</keyword>
<feature type="transmembrane region" description="Helical" evidence="1">
    <location>
        <begin position="7"/>
        <end position="25"/>
    </location>
</feature>
<proteinExistence type="predicted"/>
<reference evidence="2 3" key="1">
    <citation type="submission" date="2019-11" db="EMBL/GenBank/DDBJ databases">
        <title>Epiphytic Pseudomonas syringae from cherry orchards.</title>
        <authorList>
            <person name="Hulin M.T."/>
        </authorList>
    </citation>
    <scope>NUCLEOTIDE SEQUENCE [LARGE SCALE GENOMIC DNA]</scope>
    <source>
        <strain evidence="2 3">PA-6-9F</strain>
    </source>
</reference>
<evidence type="ECO:0000313" key="2">
    <source>
        <dbReference type="EMBL" id="MCF5056062.1"/>
    </source>
</evidence>
<sequence>MDKFFRRPMFVIGSVLVVCGLGIGINDLLRMSHVSGIASGLLILGAAFVLIAWMQMRK</sequence>
<name>A0AAW4ZWZ5_9PSED</name>
<evidence type="ECO:0000256" key="1">
    <source>
        <dbReference type="SAM" id="Phobius"/>
    </source>
</evidence>
<dbReference type="RefSeq" id="WP_236299060.1">
    <property type="nucleotide sequence ID" value="NZ_WKEB01000021.1"/>
</dbReference>
<dbReference type="EMBL" id="WKEW01000006">
    <property type="protein sequence ID" value="MCF5056062.1"/>
    <property type="molecule type" value="Genomic_DNA"/>
</dbReference>
<accession>A0AAW4ZWZ5</accession>
<dbReference type="AlphaFoldDB" id="A0AAW4ZWZ5"/>